<dbReference type="STRING" id="1179773.BN6_38610"/>
<dbReference type="HOGENOM" id="CLU_1979970_0_0_11"/>
<feature type="compositionally biased region" description="Basic and acidic residues" evidence="1">
    <location>
        <begin position="97"/>
        <end position="107"/>
    </location>
</feature>
<name>K0JYF4_SACES</name>
<evidence type="ECO:0000313" key="3">
    <source>
        <dbReference type="Proteomes" id="UP000006281"/>
    </source>
</evidence>
<sequence>MLGARGAARAYRTGFLVLAAGPGSAMWASARWSLVLLTLAASAGSLSSTVPPGGPTVVPLDPGTLLLGTACRSAGSSRGCAATAFATHDQRAGGGRRLGDAVKRESVGSHGPTPGCSPTVSQNPAR</sequence>
<dbReference type="Proteomes" id="UP000006281">
    <property type="component" value="Chromosome"/>
</dbReference>
<evidence type="ECO:0000256" key="1">
    <source>
        <dbReference type="SAM" id="MobiDB-lite"/>
    </source>
</evidence>
<accession>K0JYF4</accession>
<proteinExistence type="predicted"/>
<feature type="compositionally biased region" description="Polar residues" evidence="1">
    <location>
        <begin position="116"/>
        <end position="126"/>
    </location>
</feature>
<dbReference type="EMBL" id="HE804045">
    <property type="protein sequence ID" value="CCH31151.1"/>
    <property type="molecule type" value="Genomic_DNA"/>
</dbReference>
<feature type="region of interest" description="Disordered" evidence="1">
    <location>
        <begin position="90"/>
        <end position="126"/>
    </location>
</feature>
<dbReference type="AlphaFoldDB" id="K0JYF4"/>
<organism evidence="2 3">
    <name type="scientific">Saccharothrix espanaensis (strain ATCC 51144 / DSM 44229 / JCM 9112 / NBRC 15066 / NRRL 15764)</name>
    <dbReference type="NCBI Taxonomy" id="1179773"/>
    <lineage>
        <taxon>Bacteria</taxon>
        <taxon>Bacillati</taxon>
        <taxon>Actinomycetota</taxon>
        <taxon>Actinomycetes</taxon>
        <taxon>Pseudonocardiales</taxon>
        <taxon>Pseudonocardiaceae</taxon>
        <taxon>Saccharothrix</taxon>
    </lineage>
</organism>
<reference evidence="2 3" key="1">
    <citation type="journal article" date="2012" name="BMC Genomics">
        <title>Complete genome sequence of Saccharothrix espanaensis DSM 44229T and comparison to the other completely sequenced Pseudonocardiaceae.</title>
        <authorList>
            <person name="Strobel T."/>
            <person name="Al-Dilaimi A."/>
            <person name="Blom J."/>
            <person name="Gessner A."/>
            <person name="Kalinowski J."/>
            <person name="Luzhetska M."/>
            <person name="Puhler A."/>
            <person name="Szczepanowski R."/>
            <person name="Bechthold A."/>
            <person name="Ruckert C."/>
        </authorList>
    </citation>
    <scope>NUCLEOTIDE SEQUENCE [LARGE SCALE GENOMIC DNA]</scope>
    <source>
        <strain evidence="3">ATCC 51144 / DSM 44229 / JCM 9112 / NBRC 15066 / NRRL 15764</strain>
    </source>
</reference>
<gene>
    <name evidence="2" type="ordered locus">BN6_38610</name>
</gene>
<dbReference type="KEGG" id="sesp:BN6_38610"/>
<keyword evidence="3" id="KW-1185">Reference proteome</keyword>
<protein>
    <submittedName>
        <fullName evidence="2">Putative secreted protein</fullName>
    </submittedName>
</protein>
<evidence type="ECO:0000313" key="2">
    <source>
        <dbReference type="EMBL" id="CCH31151.1"/>
    </source>
</evidence>